<dbReference type="Pfam" id="PF00533">
    <property type="entry name" value="BRCT"/>
    <property type="match status" value="1"/>
</dbReference>
<dbReference type="PANTHER" id="PTHR45990:SF1">
    <property type="entry name" value="DNA REPAIR PROTEIN REV1"/>
    <property type="match status" value="1"/>
</dbReference>
<evidence type="ECO:0000256" key="1">
    <source>
        <dbReference type="SAM" id="MobiDB-lite"/>
    </source>
</evidence>
<name>A0A8E2B617_9APHY</name>
<dbReference type="GO" id="GO:0003887">
    <property type="term" value="F:DNA-directed DNA polymerase activity"/>
    <property type="evidence" value="ECO:0007669"/>
    <property type="project" value="TreeGrafter"/>
</dbReference>
<dbReference type="OrthoDB" id="427711at2759"/>
<accession>A0A8E2B617</accession>
<keyword evidence="4" id="KW-1185">Reference proteome</keyword>
<gene>
    <name evidence="3" type="ORF">OBBRIDRAFT_790738</name>
</gene>
<dbReference type="GO" id="GO:0070987">
    <property type="term" value="P:error-free translesion synthesis"/>
    <property type="evidence" value="ECO:0007669"/>
    <property type="project" value="TreeGrafter"/>
</dbReference>
<proteinExistence type="predicted"/>
<feature type="compositionally biased region" description="Basic and acidic residues" evidence="1">
    <location>
        <begin position="16"/>
        <end position="30"/>
    </location>
</feature>
<dbReference type="Proteomes" id="UP000250043">
    <property type="component" value="Unassembled WGS sequence"/>
</dbReference>
<dbReference type="GO" id="GO:0005634">
    <property type="term" value="C:nucleus"/>
    <property type="evidence" value="ECO:0007669"/>
    <property type="project" value="TreeGrafter"/>
</dbReference>
<dbReference type="SMART" id="SM00292">
    <property type="entry name" value="BRCT"/>
    <property type="match status" value="1"/>
</dbReference>
<dbReference type="AlphaFoldDB" id="A0A8E2B617"/>
<feature type="domain" description="BRCT" evidence="2">
    <location>
        <begin position="139"/>
        <end position="232"/>
    </location>
</feature>
<dbReference type="GO" id="GO:0042276">
    <property type="term" value="P:error-prone translesion synthesis"/>
    <property type="evidence" value="ECO:0007669"/>
    <property type="project" value="TreeGrafter"/>
</dbReference>
<dbReference type="EMBL" id="KV722362">
    <property type="protein sequence ID" value="OCH92880.1"/>
    <property type="molecule type" value="Genomic_DNA"/>
</dbReference>
<evidence type="ECO:0000313" key="3">
    <source>
        <dbReference type="EMBL" id="OCH92880.1"/>
    </source>
</evidence>
<dbReference type="GO" id="GO:0017125">
    <property type="term" value="F:deoxycytidyl transferase activity"/>
    <property type="evidence" value="ECO:0007669"/>
    <property type="project" value="TreeGrafter"/>
</dbReference>
<feature type="region of interest" description="Disordered" evidence="1">
    <location>
        <begin position="1"/>
        <end position="35"/>
    </location>
</feature>
<dbReference type="SUPFAM" id="SSF52113">
    <property type="entry name" value="BRCT domain"/>
    <property type="match status" value="1"/>
</dbReference>
<dbReference type="InterPro" id="IPR036420">
    <property type="entry name" value="BRCT_dom_sf"/>
</dbReference>
<evidence type="ECO:0000313" key="4">
    <source>
        <dbReference type="Proteomes" id="UP000250043"/>
    </source>
</evidence>
<dbReference type="PROSITE" id="PS50172">
    <property type="entry name" value="BRCT"/>
    <property type="match status" value="1"/>
</dbReference>
<sequence length="257" mass="28842">MDRFVTVIKPSATQRGVDDEKELQKQRQDVKYNPYQTRWQANKQKSEATSQKKKTQALVASLHEGGVRSSSSALTKHLLKTLSDERNPIAHSDIYSRTDHIVSAATGHQRGEGRCNQREYWDGRSKKLKEQLPEPTLGPEGNVLKNVCIYIDGYLSDTTDIEMKRIVTLAGGRTLHTASGATHILTSQQLSGSKTHKVLKTKSRIKVHVVRPEWVTDSVTAGRRLPERKYAIIKNTSIMHLPDMLEAKTSRNTASDS</sequence>
<dbReference type="PANTHER" id="PTHR45990">
    <property type="entry name" value="DNA REPAIR PROTEIN REV1"/>
    <property type="match status" value="1"/>
</dbReference>
<reference evidence="3 4" key="1">
    <citation type="submission" date="2016-07" db="EMBL/GenBank/DDBJ databases">
        <title>Draft genome of the white-rot fungus Obba rivulosa 3A-2.</title>
        <authorList>
            <consortium name="DOE Joint Genome Institute"/>
            <person name="Miettinen O."/>
            <person name="Riley R."/>
            <person name="Acob R."/>
            <person name="Barry K."/>
            <person name="Cullen D."/>
            <person name="De Vries R."/>
            <person name="Hainaut M."/>
            <person name="Hatakka A."/>
            <person name="Henrissat B."/>
            <person name="Hilden K."/>
            <person name="Kuo R."/>
            <person name="Labutti K."/>
            <person name="Lipzen A."/>
            <person name="Makela M.R."/>
            <person name="Sandor L."/>
            <person name="Spatafora J.W."/>
            <person name="Grigoriev I.V."/>
            <person name="Hibbett D.S."/>
        </authorList>
    </citation>
    <scope>NUCLEOTIDE SEQUENCE [LARGE SCALE GENOMIC DNA]</scope>
    <source>
        <strain evidence="3 4">3A-2</strain>
    </source>
</reference>
<dbReference type="InterPro" id="IPR001357">
    <property type="entry name" value="BRCT_dom"/>
</dbReference>
<protein>
    <recommendedName>
        <fullName evidence="2">BRCT domain-containing protein</fullName>
    </recommendedName>
</protein>
<evidence type="ECO:0000259" key="2">
    <source>
        <dbReference type="PROSITE" id="PS50172"/>
    </source>
</evidence>
<organism evidence="3 4">
    <name type="scientific">Obba rivulosa</name>
    <dbReference type="NCBI Taxonomy" id="1052685"/>
    <lineage>
        <taxon>Eukaryota</taxon>
        <taxon>Fungi</taxon>
        <taxon>Dikarya</taxon>
        <taxon>Basidiomycota</taxon>
        <taxon>Agaricomycotina</taxon>
        <taxon>Agaricomycetes</taxon>
        <taxon>Polyporales</taxon>
        <taxon>Gelatoporiaceae</taxon>
        <taxon>Obba</taxon>
    </lineage>
</organism>
<dbReference type="Gene3D" id="3.40.50.10190">
    <property type="entry name" value="BRCT domain"/>
    <property type="match status" value="1"/>
</dbReference>